<evidence type="ECO:0000313" key="7">
    <source>
        <dbReference type="Proteomes" id="UP000015530"/>
    </source>
</evidence>
<dbReference type="Pfam" id="PF08622">
    <property type="entry name" value="Svf1"/>
    <property type="match status" value="1"/>
</dbReference>
<feature type="domain" description="Svf1-like C-terminal" evidence="5">
    <location>
        <begin position="287"/>
        <end position="451"/>
    </location>
</feature>
<dbReference type="Proteomes" id="UP000015530">
    <property type="component" value="Unassembled WGS sequence"/>
</dbReference>
<evidence type="ECO:0000313" key="6">
    <source>
        <dbReference type="EMBL" id="EQB51098.1"/>
    </source>
</evidence>
<dbReference type="InterPro" id="IPR033394">
    <property type="entry name" value="Svf1-like_C"/>
</dbReference>
<dbReference type="SUPFAM" id="SSF159245">
    <property type="entry name" value="AttH-like"/>
    <property type="match status" value="1"/>
</dbReference>
<comment type="similarity">
    <text evidence="2">Belongs to the SVF1 family.</text>
</comment>
<dbReference type="InterPro" id="IPR051385">
    <property type="entry name" value="Ceramide-binding_SVF1"/>
</dbReference>
<keyword evidence="3" id="KW-0963">Cytoplasm</keyword>
<accession>T0KDX4</accession>
<dbReference type="Pfam" id="PF17187">
    <property type="entry name" value="Svf1_C"/>
    <property type="match status" value="1"/>
</dbReference>
<proteinExistence type="inferred from homology"/>
<gene>
    <name evidence="6" type="ORF">CGLO_09394</name>
</gene>
<dbReference type="HOGENOM" id="CLU_030205_2_0_1"/>
<dbReference type="PANTHER" id="PTHR47107">
    <property type="entry name" value="SVF1-LIKE PROTEIN YDR222W-RELATED"/>
    <property type="match status" value="1"/>
</dbReference>
<dbReference type="OMA" id="AFWPRCV"/>
<evidence type="ECO:0000259" key="4">
    <source>
        <dbReference type="Pfam" id="PF08622"/>
    </source>
</evidence>
<comment type="subcellular location">
    <subcellularLocation>
        <location evidence="1">Cytoplasm</location>
    </subcellularLocation>
</comment>
<dbReference type="eggNOG" id="ENOG502QQY3">
    <property type="taxonomic scope" value="Eukaryota"/>
</dbReference>
<feature type="domain" description="Svf1-like N-terminal" evidence="4">
    <location>
        <begin position="126"/>
        <end position="285"/>
    </location>
</feature>
<name>T0KDX4_COLGC</name>
<evidence type="ECO:0000256" key="3">
    <source>
        <dbReference type="ARBA" id="ARBA00022490"/>
    </source>
</evidence>
<evidence type="ECO:0008006" key="8">
    <source>
        <dbReference type="Google" id="ProtNLM"/>
    </source>
</evidence>
<dbReference type="PANTHER" id="PTHR47107:SF1">
    <property type="entry name" value="CERAMIDE-BINDING PROTEIN SVF1-RELATED"/>
    <property type="match status" value="1"/>
</dbReference>
<dbReference type="EMBL" id="AMYD01001892">
    <property type="protein sequence ID" value="EQB51098.1"/>
    <property type="molecule type" value="Genomic_DNA"/>
</dbReference>
<dbReference type="InterPro" id="IPR013931">
    <property type="entry name" value="Svf1-like_N"/>
</dbReference>
<evidence type="ECO:0000256" key="2">
    <source>
        <dbReference type="ARBA" id="ARBA00009069"/>
    </source>
</evidence>
<reference evidence="7" key="1">
    <citation type="journal article" date="2013" name="Mol. Plant Microbe Interact.">
        <title>Global aspects of pacC regulation of pathogenicity genes in Colletotrichum gloeosporioides as revealed by transcriptome analysis.</title>
        <authorList>
            <person name="Alkan N."/>
            <person name="Meng X."/>
            <person name="Friedlander G."/>
            <person name="Reuveni E."/>
            <person name="Sukno S."/>
            <person name="Sherman A."/>
            <person name="Thon M."/>
            <person name="Fluhr R."/>
            <person name="Prusky D."/>
        </authorList>
    </citation>
    <scope>NUCLEOTIDE SEQUENCE [LARGE SCALE GENOMIC DNA]</scope>
    <source>
        <strain evidence="7">Cg-14</strain>
    </source>
</reference>
<dbReference type="STRING" id="1237896.T0KDX4"/>
<sequence>MLGEGKLHPGSPSHSFTVIGWWDDPSAPPPVIVWGVLEIKSLLSHPSHLFRIAPNTIIHPSIRLLRSDTVNMFKWAQQKLADVAGTQEPIYGPSAIKSVAEEAKEITFTELNKDHLKWIAADSTSVETQSFYLMGDEGHIGMAQVIYSNVGGIRTTCQFNVKIWYPNNSKPMLWEATPLNHYEVSEDRYSFFADDCAVELSADGTFYTIKSMNSDNALVNLKVTRTSPGFHAGKTGKTLFGTDLSKPWGTMRHAFWPRCAVEGTITTKAGPVNFTGRGFYVYALQGMKPHHAAAKWNFVDFQGPNYSAVMMEYTTPPSYGSTVVSVGGIAKDGELIYGGVTQTATHTKSKSDSVNEWPEPEEIKFTWSGKDKDGKAVDGSIVGALEERLDRVDVLAEVPGFVKKIVAGTAGTKPYIYQFCPTKNKLSLKLKIGDQEISEEGLCYCESTFISE</sequence>
<dbReference type="AlphaFoldDB" id="T0KDX4"/>
<dbReference type="OrthoDB" id="2590239at2759"/>
<evidence type="ECO:0000259" key="5">
    <source>
        <dbReference type="Pfam" id="PF17187"/>
    </source>
</evidence>
<dbReference type="GO" id="GO:0006979">
    <property type="term" value="P:response to oxidative stress"/>
    <property type="evidence" value="ECO:0007669"/>
    <property type="project" value="InterPro"/>
</dbReference>
<evidence type="ECO:0000256" key="1">
    <source>
        <dbReference type="ARBA" id="ARBA00004496"/>
    </source>
</evidence>
<organism evidence="6 7">
    <name type="scientific">Colletotrichum gloeosporioides (strain Cg-14)</name>
    <name type="common">Anthracnose fungus</name>
    <name type="synonym">Glomerella cingulata</name>
    <dbReference type="NCBI Taxonomy" id="1237896"/>
    <lineage>
        <taxon>Eukaryota</taxon>
        <taxon>Fungi</taxon>
        <taxon>Dikarya</taxon>
        <taxon>Ascomycota</taxon>
        <taxon>Pezizomycotina</taxon>
        <taxon>Sordariomycetes</taxon>
        <taxon>Hypocreomycetidae</taxon>
        <taxon>Glomerellales</taxon>
        <taxon>Glomerellaceae</taxon>
        <taxon>Colletotrichum</taxon>
        <taxon>Colletotrichum gloeosporioides species complex</taxon>
    </lineage>
</organism>
<protein>
    <recommendedName>
        <fullName evidence="8">Survival factor 1</fullName>
    </recommendedName>
</protein>
<comment type="caution">
    <text evidence="6">The sequence shown here is derived from an EMBL/GenBank/DDBJ whole genome shotgun (WGS) entry which is preliminary data.</text>
</comment>
<dbReference type="GO" id="GO:0005737">
    <property type="term" value="C:cytoplasm"/>
    <property type="evidence" value="ECO:0007669"/>
    <property type="project" value="UniProtKB-SubCell"/>
</dbReference>